<feature type="domain" description="Major facilitator superfamily (MFS) profile" evidence="7">
    <location>
        <begin position="21"/>
        <end position="395"/>
    </location>
</feature>
<feature type="transmembrane region" description="Helical" evidence="6">
    <location>
        <begin position="63"/>
        <end position="80"/>
    </location>
</feature>
<feature type="transmembrane region" description="Helical" evidence="6">
    <location>
        <begin position="251"/>
        <end position="274"/>
    </location>
</feature>
<dbReference type="Gene3D" id="1.20.1250.20">
    <property type="entry name" value="MFS general substrate transporter like domains"/>
    <property type="match status" value="1"/>
</dbReference>
<feature type="transmembrane region" description="Helical" evidence="6">
    <location>
        <begin position="218"/>
        <end position="239"/>
    </location>
</feature>
<feature type="transmembrane region" description="Helical" evidence="6">
    <location>
        <begin position="87"/>
        <end position="105"/>
    </location>
</feature>
<feature type="transmembrane region" description="Helical" evidence="6">
    <location>
        <begin position="144"/>
        <end position="164"/>
    </location>
</feature>
<dbReference type="InterPro" id="IPR050189">
    <property type="entry name" value="MFS_Efflux_Transporters"/>
</dbReference>
<keyword evidence="9" id="KW-1185">Reference proteome</keyword>
<evidence type="ECO:0000256" key="4">
    <source>
        <dbReference type="ARBA" id="ARBA00022989"/>
    </source>
</evidence>
<sequence>MLNVLNRPRVAEVTRPGGLGSTLVLALGTFAVGTDAFIVAGFLPSMARTLHVSTGAAGQSVTVFAVAYAVLAPVLATLTARLPRRMLLVGALVVLGVANLASALAPNLPLLIASRVLAAAGAAVYTPGAGAVSAALVRAEVRARALAVVVGGLTVATALGVPLGDLAGHWLGWRTALGLVAALSLVAAAGVFWIMPVLPGGPRVALRARLALLRRPAVASVLPLTVLGMAASYTVYAYSVPALRSVGVPEGSTVLMLFLYGAGAVAGNLVSGYATDRWGPIRVLNGGYLAMAVALAALGISAATGVTSPLIAGVLVLLWGASTWTQTPAQQHRLIAAAPQEAPLVVSLNASSIYIGIGTGTAAGGAALGAGSAVMYGLAAAVAVLALVFLRWTTRAGHGWRPVPAPSS</sequence>
<dbReference type="InterPro" id="IPR020846">
    <property type="entry name" value="MFS_dom"/>
</dbReference>
<feature type="transmembrane region" description="Helical" evidence="6">
    <location>
        <begin position="176"/>
        <end position="198"/>
    </location>
</feature>
<dbReference type="PANTHER" id="PTHR43124">
    <property type="entry name" value="PURINE EFFLUX PUMP PBUE"/>
    <property type="match status" value="1"/>
</dbReference>
<comment type="subcellular location">
    <subcellularLocation>
        <location evidence="1">Cell membrane</location>
        <topology evidence="1">Multi-pass membrane protein</topology>
    </subcellularLocation>
</comment>
<keyword evidence="2" id="KW-1003">Cell membrane</keyword>
<dbReference type="EMBL" id="BAABHK010000005">
    <property type="protein sequence ID" value="GAA4627500.1"/>
    <property type="molecule type" value="Genomic_DNA"/>
</dbReference>
<evidence type="ECO:0000256" key="3">
    <source>
        <dbReference type="ARBA" id="ARBA00022692"/>
    </source>
</evidence>
<dbReference type="CDD" id="cd17324">
    <property type="entry name" value="MFS_NepI_like"/>
    <property type="match status" value="1"/>
</dbReference>
<evidence type="ECO:0000259" key="7">
    <source>
        <dbReference type="PROSITE" id="PS50850"/>
    </source>
</evidence>
<evidence type="ECO:0000313" key="9">
    <source>
        <dbReference type="Proteomes" id="UP001501442"/>
    </source>
</evidence>
<dbReference type="PROSITE" id="PS50850">
    <property type="entry name" value="MFS"/>
    <property type="match status" value="1"/>
</dbReference>
<evidence type="ECO:0000313" key="8">
    <source>
        <dbReference type="EMBL" id="GAA4627500.1"/>
    </source>
</evidence>
<protein>
    <submittedName>
        <fullName evidence="8">MFS transporter</fullName>
    </submittedName>
</protein>
<reference evidence="9" key="1">
    <citation type="journal article" date="2019" name="Int. J. Syst. Evol. Microbiol.">
        <title>The Global Catalogue of Microorganisms (GCM) 10K type strain sequencing project: providing services to taxonomists for standard genome sequencing and annotation.</title>
        <authorList>
            <consortium name="The Broad Institute Genomics Platform"/>
            <consortium name="The Broad Institute Genome Sequencing Center for Infectious Disease"/>
            <person name="Wu L."/>
            <person name="Ma J."/>
        </authorList>
    </citation>
    <scope>NUCLEOTIDE SEQUENCE [LARGE SCALE GENOMIC DNA]</scope>
    <source>
        <strain evidence="9">JCM 17939</strain>
    </source>
</reference>
<dbReference type="InterPro" id="IPR036259">
    <property type="entry name" value="MFS_trans_sf"/>
</dbReference>
<keyword evidence="3 6" id="KW-0812">Transmembrane</keyword>
<evidence type="ECO:0000256" key="1">
    <source>
        <dbReference type="ARBA" id="ARBA00004651"/>
    </source>
</evidence>
<dbReference type="InterPro" id="IPR011701">
    <property type="entry name" value="MFS"/>
</dbReference>
<name>A0ABP8UCT7_9ACTN</name>
<dbReference type="PANTHER" id="PTHR43124:SF10">
    <property type="entry name" value="PURINE EFFLUX PUMP PBUE"/>
    <property type="match status" value="1"/>
</dbReference>
<gene>
    <name evidence="8" type="ORF">GCM10023196_039950</name>
</gene>
<keyword evidence="5 6" id="KW-0472">Membrane</keyword>
<evidence type="ECO:0000256" key="2">
    <source>
        <dbReference type="ARBA" id="ARBA00022475"/>
    </source>
</evidence>
<proteinExistence type="predicted"/>
<feature type="transmembrane region" description="Helical" evidence="6">
    <location>
        <begin position="286"/>
        <end position="319"/>
    </location>
</feature>
<feature type="transmembrane region" description="Helical" evidence="6">
    <location>
        <begin position="373"/>
        <end position="392"/>
    </location>
</feature>
<comment type="caution">
    <text evidence="8">The sequence shown here is derived from an EMBL/GenBank/DDBJ whole genome shotgun (WGS) entry which is preliminary data.</text>
</comment>
<accession>A0ABP8UCT7</accession>
<keyword evidence="4 6" id="KW-1133">Transmembrane helix</keyword>
<feature type="transmembrane region" description="Helical" evidence="6">
    <location>
        <begin position="117"/>
        <end position="137"/>
    </location>
</feature>
<organism evidence="8 9">
    <name type="scientific">Actinoallomurus vinaceus</name>
    <dbReference type="NCBI Taxonomy" id="1080074"/>
    <lineage>
        <taxon>Bacteria</taxon>
        <taxon>Bacillati</taxon>
        <taxon>Actinomycetota</taxon>
        <taxon>Actinomycetes</taxon>
        <taxon>Streptosporangiales</taxon>
        <taxon>Thermomonosporaceae</taxon>
        <taxon>Actinoallomurus</taxon>
    </lineage>
</organism>
<dbReference type="Proteomes" id="UP001501442">
    <property type="component" value="Unassembled WGS sequence"/>
</dbReference>
<feature type="transmembrane region" description="Helical" evidence="6">
    <location>
        <begin position="21"/>
        <end position="43"/>
    </location>
</feature>
<evidence type="ECO:0000256" key="6">
    <source>
        <dbReference type="SAM" id="Phobius"/>
    </source>
</evidence>
<dbReference type="SUPFAM" id="SSF103473">
    <property type="entry name" value="MFS general substrate transporter"/>
    <property type="match status" value="1"/>
</dbReference>
<dbReference type="Pfam" id="PF07690">
    <property type="entry name" value="MFS_1"/>
    <property type="match status" value="1"/>
</dbReference>
<evidence type="ECO:0000256" key="5">
    <source>
        <dbReference type="ARBA" id="ARBA00023136"/>
    </source>
</evidence>